<evidence type="ECO:0000313" key="2">
    <source>
        <dbReference type="EMBL" id="XDP44851.1"/>
    </source>
</evidence>
<evidence type="ECO:0000259" key="1">
    <source>
        <dbReference type="PROSITE" id="PS50995"/>
    </source>
</evidence>
<organism evidence="2">
    <name type="scientific">Sinomonas puerhi</name>
    <dbReference type="NCBI Taxonomy" id="3238584"/>
    <lineage>
        <taxon>Bacteria</taxon>
        <taxon>Bacillati</taxon>
        <taxon>Actinomycetota</taxon>
        <taxon>Actinomycetes</taxon>
        <taxon>Micrococcales</taxon>
        <taxon>Micrococcaceae</taxon>
        <taxon>Sinomonas</taxon>
    </lineage>
</organism>
<reference evidence="2" key="1">
    <citation type="submission" date="2024-07" db="EMBL/GenBank/DDBJ databases">
        <authorList>
            <person name="fu j."/>
        </authorList>
    </citation>
    <scope>NUCLEOTIDE SEQUENCE</scope>
    <source>
        <strain evidence="2">P10A9</strain>
    </source>
</reference>
<dbReference type="RefSeq" id="WP_369045466.1">
    <property type="nucleotide sequence ID" value="NZ_CP163302.1"/>
</dbReference>
<name>A0AB39L173_9MICC</name>
<dbReference type="Gene3D" id="1.10.10.10">
    <property type="entry name" value="Winged helix-like DNA-binding domain superfamily/Winged helix DNA-binding domain"/>
    <property type="match status" value="1"/>
</dbReference>
<dbReference type="EMBL" id="CP163302">
    <property type="protein sequence ID" value="XDP44851.1"/>
    <property type="molecule type" value="Genomic_DNA"/>
</dbReference>
<feature type="domain" description="HTH marR-type" evidence="1">
    <location>
        <begin position="1"/>
        <end position="153"/>
    </location>
</feature>
<dbReference type="PANTHER" id="PTHR33164">
    <property type="entry name" value="TRANSCRIPTIONAL REGULATOR, MARR FAMILY"/>
    <property type="match status" value="1"/>
</dbReference>
<dbReference type="AlphaFoldDB" id="A0AB39L173"/>
<dbReference type="GO" id="GO:0006950">
    <property type="term" value="P:response to stress"/>
    <property type="evidence" value="ECO:0007669"/>
    <property type="project" value="TreeGrafter"/>
</dbReference>
<dbReference type="KEGG" id="spue:AB5L97_16510"/>
<sequence length="160" mass="17812">MGDATPVDIQASTGSEPVELWGRVINGFDVTNRRIQRAIQRELSLNEAETQVMLNLLRTPDRRAPMAKLARASSFTTGGFTKLADKMARRGLVARAACDDDRRVTFLEFTPEGAKVADDLLRLVERINHEAFIDVLGEDRARQVAQAMTELFRANSEHAS</sequence>
<dbReference type="PANTHER" id="PTHR33164:SF99">
    <property type="entry name" value="MARR FAMILY REGULATORY PROTEIN"/>
    <property type="match status" value="1"/>
</dbReference>
<protein>
    <submittedName>
        <fullName evidence="2">MarR family winged helix-turn-helix transcriptional regulator</fullName>
    </submittedName>
</protein>
<dbReference type="PROSITE" id="PS50995">
    <property type="entry name" value="HTH_MARR_2"/>
    <property type="match status" value="1"/>
</dbReference>
<dbReference type="SMART" id="SM00347">
    <property type="entry name" value="HTH_MARR"/>
    <property type="match status" value="1"/>
</dbReference>
<dbReference type="GO" id="GO:0003700">
    <property type="term" value="F:DNA-binding transcription factor activity"/>
    <property type="evidence" value="ECO:0007669"/>
    <property type="project" value="InterPro"/>
</dbReference>
<proteinExistence type="predicted"/>
<dbReference type="InterPro" id="IPR039422">
    <property type="entry name" value="MarR/SlyA-like"/>
</dbReference>
<dbReference type="InterPro" id="IPR036390">
    <property type="entry name" value="WH_DNA-bd_sf"/>
</dbReference>
<dbReference type="Pfam" id="PF12802">
    <property type="entry name" value="MarR_2"/>
    <property type="match status" value="1"/>
</dbReference>
<gene>
    <name evidence="2" type="ORF">AB5L97_16510</name>
</gene>
<dbReference type="SUPFAM" id="SSF46785">
    <property type="entry name" value="Winged helix' DNA-binding domain"/>
    <property type="match status" value="1"/>
</dbReference>
<dbReference type="InterPro" id="IPR036388">
    <property type="entry name" value="WH-like_DNA-bd_sf"/>
</dbReference>
<dbReference type="InterPro" id="IPR000835">
    <property type="entry name" value="HTH_MarR-typ"/>
</dbReference>
<accession>A0AB39L173</accession>